<dbReference type="HOGENOM" id="CLU_019796_1_0_11"/>
<feature type="domain" description="D-isomer specific 2-hydroxyacid dehydrogenase NAD-binding" evidence="3">
    <location>
        <begin position="104"/>
        <end position="275"/>
    </location>
</feature>
<evidence type="ECO:0000313" key="4">
    <source>
        <dbReference type="EMBL" id="ADP80460.1"/>
    </source>
</evidence>
<keyword evidence="1" id="KW-0560">Oxidoreductase</keyword>
<name>E3J1D9_PSEI1</name>
<protein>
    <submittedName>
        <fullName evidence="4">D-isomer specific 2-hydroxyacid dehydrogenase NAD-binding protein</fullName>
    </submittedName>
</protein>
<evidence type="ECO:0000259" key="3">
    <source>
        <dbReference type="Pfam" id="PF02826"/>
    </source>
</evidence>
<dbReference type="PANTHER" id="PTHR10996:SF178">
    <property type="entry name" value="2-HYDROXYACID DEHYDROGENASE YGL185C-RELATED"/>
    <property type="match status" value="1"/>
</dbReference>
<dbReference type="InParanoid" id="E3J1D9"/>
<evidence type="ECO:0000256" key="1">
    <source>
        <dbReference type="ARBA" id="ARBA00023002"/>
    </source>
</evidence>
<dbReference type="RefSeq" id="WP_013423578.1">
    <property type="nucleotide sequence ID" value="NC_014666.1"/>
</dbReference>
<dbReference type="GO" id="GO:0051287">
    <property type="term" value="F:NAD binding"/>
    <property type="evidence" value="ECO:0007669"/>
    <property type="project" value="InterPro"/>
</dbReference>
<dbReference type="GO" id="GO:0030267">
    <property type="term" value="F:glyoxylate reductase (NADPH) activity"/>
    <property type="evidence" value="ECO:0007669"/>
    <property type="project" value="TreeGrafter"/>
</dbReference>
<dbReference type="PANTHER" id="PTHR10996">
    <property type="entry name" value="2-HYDROXYACID DEHYDROGENASE-RELATED"/>
    <property type="match status" value="1"/>
</dbReference>
<dbReference type="Gene3D" id="3.40.50.720">
    <property type="entry name" value="NAD(P)-binding Rossmann-like Domain"/>
    <property type="match status" value="2"/>
</dbReference>
<evidence type="ECO:0000313" key="5">
    <source>
        <dbReference type="Proteomes" id="UP000002484"/>
    </source>
</evidence>
<keyword evidence="2" id="KW-0520">NAD</keyword>
<evidence type="ECO:0000256" key="2">
    <source>
        <dbReference type="ARBA" id="ARBA00023027"/>
    </source>
</evidence>
<dbReference type="STRING" id="298654.FraEuI1c_2424"/>
<sequence length="311" mass="32281">MSGHHGPLVVTVPTEELRAALAPIAGTEVTVWDLSGPPPRADLDLVVVPYMAAPTVLTALRGLRPLVVQSQSIGYEGVSTVLPDGHVFCNAAGVHEASTAELAVGLMIASQRRLPTLLRAQAEHRWAHAESPALADSKVIVVGQGGVGRAVVGRLKPFEVDVLRVATHGRVDADGVVRAVGELPALLPDADIVVLAVPLNPSTAALVDREFLAAMKPAALLVNVARGGVVVTADLVDAVRAGRVRAALDVVDPEPLPPEHALWGLEGVILTPHVGGHSAAMHPRVVALLRRQLDALAGGAPPHNIVIPARP</sequence>
<dbReference type="Proteomes" id="UP000002484">
    <property type="component" value="Chromosome"/>
</dbReference>
<dbReference type="GO" id="GO:0016618">
    <property type="term" value="F:hydroxypyruvate reductase [NAD(P)H] activity"/>
    <property type="evidence" value="ECO:0007669"/>
    <property type="project" value="TreeGrafter"/>
</dbReference>
<dbReference type="InterPro" id="IPR006140">
    <property type="entry name" value="D-isomer_DH_NAD-bd"/>
</dbReference>
<dbReference type="GO" id="GO:0005829">
    <property type="term" value="C:cytosol"/>
    <property type="evidence" value="ECO:0007669"/>
    <property type="project" value="TreeGrafter"/>
</dbReference>
<keyword evidence="5" id="KW-1185">Reference proteome</keyword>
<proteinExistence type="predicted"/>
<dbReference type="SUPFAM" id="SSF51735">
    <property type="entry name" value="NAD(P)-binding Rossmann-fold domains"/>
    <property type="match status" value="1"/>
</dbReference>
<dbReference type="Pfam" id="PF02826">
    <property type="entry name" value="2-Hacid_dh_C"/>
    <property type="match status" value="1"/>
</dbReference>
<dbReference type="InterPro" id="IPR036291">
    <property type="entry name" value="NAD(P)-bd_dom_sf"/>
</dbReference>
<organism evidence="4 5">
    <name type="scientific">Pseudofrankia inefficax (strain DSM 45817 / CECT 9037 / DDB 130130 / EuI1c)</name>
    <name type="common">Frankia inefficax</name>
    <dbReference type="NCBI Taxonomy" id="298654"/>
    <lineage>
        <taxon>Bacteria</taxon>
        <taxon>Bacillati</taxon>
        <taxon>Actinomycetota</taxon>
        <taxon>Actinomycetes</taxon>
        <taxon>Frankiales</taxon>
        <taxon>Frankiaceae</taxon>
        <taxon>Pseudofrankia</taxon>
    </lineage>
</organism>
<gene>
    <name evidence="4" type="ordered locus">FraEuI1c_2424</name>
</gene>
<accession>E3J1D9</accession>
<dbReference type="CDD" id="cd12166">
    <property type="entry name" value="2-Hacid_dh_7"/>
    <property type="match status" value="1"/>
</dbReference>
<dbReference type="eggNOG" id="COG0111">
    <property type="taxonomic scope" value="Bacteria"/>
</dbReference>
<dbReference type="EMBL" id="CP002299">
    <property type="protein sequence ID" value="ADP80460.1"/>
    <property type="molecule type" value="Genomic_DNA"/>
</dbReference>
<dbReference type="AlphaFoldDB" id="E3J1D9"/>
<reference evidence="4 5" key="1">
    <citation type="submission" date="2010-10" db="EMBL/GenBank/DDBJ databases">
        <title>Complete sequence of Frankia sp. EuI1c.</title>
        <authorList>
            <consortium name="US DOE Joint Genome Institute"/>
            <person name="Lucas S."/>
            <person name="Copeland A."/>
            <person name="Lapidus A."/>
            <person name="Cheng J.-F."/>
            <person name="Bruce D."/>
            <person name="Goodwin L."/>
            <person name="Pitluck S."/>
            <person name="Chertkov O."/>
            <person name="Detter J.C."/>
            <person name="Han C."/>
            <person name="Tapia R."/>
            <person name="Land M."/>
            <person name="Hauser L."/>
            <person name="Jeffries C."/>
            <person name="Kyrpides N."/>
            <person name="Ivanova N."/>
            <person name="Mikhailova N."/>
            <person name="Beauchemin N."/>
            <person name="Sen A."/>
            <person name="Sur S.A."/>
            <person name="Gtari M."/>
            <person name="Wall L."/>
            <person name="Tisa L."/>
            <person name="Woyke T."/>
        </authorList>
    </citation>
    <scope>NUCLEOTIDE SEQUENCE [LARGE SCALE GENOMIC DNA]</scope>
    <source>
        <strain evidence="5">DSM 45817 / CECT 9037 / EuI1c</strain>
    </source>
</reference>
<dbReference type="KEGG" id="fri:FraEuI1c_2424"/>
<dbReference type="InterPro" id="IPR050223">
    <property type="entry name" value="D-isomer_2-hydroxyacid_DH"/>
</dbReference>
<dbReference type="OrthoDB" id="4324715at2"/>